<dbReference type="EMBL" id="CP062983">
    <property type="protein sequence ID" value="QPC84166.1"/>
    <property type="molecule type" value="Genomic_DNA"/>
</dbReference>
<protein>
    <submittedName>
        <fullName evidence="1">Uncharacterized protein</fullName>
    </submittedName>
</protein>
<evidence type="ECO:0000313" key="1">
    <source>
        <dbReference type="EMBL" id="QPC84166.1"/>
    </source>
</evidence>
<name>A0A7S8IG06_9CHLR</name>
<keyword evidence="2" id="KW-1185">Reference proteome</keyword>
<dbReference type="AlphaFoldDB" id="A0A7S8IG06"/>
<sequence length="632" mass="71790">MLSIENALMMISYDEDSRTLALVDKKRGTHWVLDPQSLAYGRMPDELKANDLSARQAIFPAEVSSTHPGTLSLVYQAGKTPVEITYALHDDYVEVHLPVPADDIGFATLPGSFLPEDEPHRFLLPIMQGMLWDGRGPEQNTLCSEGHHSGFTMPFVGLLAQRGGLLMTAESQDDCLWWYGKAASGQTWATNVQIASLGTMRYERTVRLYVTDPDIVAITKQYRRKVIEQGRFKSWDEKIAERPALERIFGALMCYIGYCEDDIDYVANCKKLKAYGFDRALLYPGRFNTYYDDIRMGGVPAVHLNEATVKAIKALGYDMAPWSWLNEALPASGEDVTKMYRRDRQGQIIPNWQIDDQQWNMMCYSYIPEYQQKALKTSITDMTWDHFDVLACIEPMECYALDHPQHLGRPSTRTEDRQWIRDTFMADQAAGLIVSSETFNDAYSLEYDFGSVKALPLYGPWPFWPVPLTMLVYHDSMVHSWWEPHNYNNPWHGHTSWGGGCYQSGGGKPHIMAAMDALMGCPPDVFPFGAMYTYIGHGSDTMLYKNRFEDAEVQVALKQARPVAQLHQRIGKQEMVDFEILSDDGYVQQTTFADGTRVTANFSLDFVNTEKYLSPQTSSADHVLSPESWRVD</sequence>
<proteinExistence type="predicted"/>
<organism evidence="1 2">
    <name type="scientific">Phototrophicus methaneseepsis</name>
    <dbReference type="NCBI Taxonomy" id="2710758"/>
    <lineage>
        <taxon>Bacteria</taxon>
        <taxon>Bacillati</taxon>
        <taxon>Chloroflexota</taxon>
        <taxon>Candidatus Thermofontia</taxon>
        <taxon>Phototrophicales</taxon>
        <taxon>Phototrophicaceae</taxon>
        <taxon>Phototrophicus</taxon>
    </lineage>
</organism>
<dbReference type="RefSeq" id="WP_195172230.1">
    <property type="nucleotide sequence ID" value="NZ_CP062983.1"/>
</dbReference>
<gene>
    <name evidence="1" type="ORF">G4Y79_07280</name>
</gene>
<dbReference type="Proteomes" id="UP000594468">
    <property type="component" value="Chromosome"/>
</dbReference>
<accession>A0A7S8IG06</accession>
<reference evidence="1 2" key="1">
    <citation type="submission" date="2020-02" db="EMBL/GenBank/DDBJ databases">
        <authorList>
            <person name="Zheng R.K."/>
            <person name="Sun C.M."/>
        </authorList>
    </citation>
    <scope>NUCLEOTIDE SEQUENCE [LARGE SCALE GENOMIC DNA]</scope>
    <source>
        <strain evidence="2">rifampicinis</strain>
    </source>
</reference>
<dbReference type="KEGG" id="pmet:G4Y79_07280"/>
<evidence type="ECO:0000313" key="2">
    <source>
        <dbReference type="Proteomes" id="UP000594468"/>
    </source>
</evidence>